<dbReference type="Proteomes" id="UP000700732">
    <property type="component" value="Unassembled WGS sequence"/>
</dbReference>
<sequence length="34" mass="3856">MLTKVPPAIVDRAFVFYRLIYACFVNKLLLDPGA</sequence>
<organism evidence="1 2">
    <name type="scientific">Spirosoma utsteinense</name>
    <dbReference type="NCBI Taxonomy" id="2585773"/>
    <lineage>
        <taxon>Bacteria</taxon>
        <taxon>Pseudomonadati</taxon>
        <taxon>Bacteroidota</taxon>
        <taxon>Cytophagia</taxon>
        <taxon>Cytophagales</taxon>
        <taxon>Cytophagaceae</taxon>
        <taxon>Spirosoma</taxon>
    </lineage>
</organism>
<dbReference type="EMBL" id="VFIA01000030">
    <property type="protein sequence ID" value="MBC3793715.1"/>
    <property type="molecule type" value="Genomic_DNA"/>
</dbReference>
<proteinExistence type="predicted"/>
<keyword evidence="2" id="KW-1185">Reference proteome</keyword>
<evidence type="ECO:0000313" key="1">
    <source>
        <dbReference type="EMBL" id="MBC3793715.1"/>
    </source>
</evidence>
<accession>A0ABR6WAW2</accession>
<comment type="caution">
    <text evidence="1">The sequence shown here is derived from an EMBL/GenBank/DDBJ whole genome shotgun (WGS) entry which is preliminary data.</text>
</comment>
<reference evidence="1 2" key="1">
    <citation type="submission" date="2019-06" db="EMBL/GenBank/DDBJ databases">
        <title>Spirosoma utsteinense sp. nov. isolated from Antarctic ice-free soils.</title>
        <authorList>
            <person name="Tahon G."/>
        </authorList>
    </citation>
    <scope>NUCLEOTIDE SEQUENCE [LARGE SCALE GENOMIC DNA]</scope>
    <source>
        <strain evidence="1 2">LMG 31447</strain>
    </source>
</reference>
<name>A0ABR6WAW2_9BACT</name>
<protein>
    <submittedName>
        <fullName evidence="1">Uncharacterized protein</fullName>
    </submittedName>
</protein>
<gene>
    <name evidence="1" type="ORF">FH603_4234</name>
</gene>
<evidence type="ECO:0000313" key="2">
    <source>
        <dbReference type="Proteomes" id="UP000700732"/>
    </source>
</evidence>